<dbReference type="SUPFAM" id="SSF50044">
    <property type="entry name" value="SH3-domain"/>
    <property type="match status" value="1"/>
</dbReference>
<proteinExistence type="predicted"/>
<dbReference type="PROSITE" id="PS50002">
    <property type="entry name" value="SH3"/>
    <property type="match status" value="1"/>
</dbReference>
<evidence type="ECO:0000313" key="5">
    <source>
        <dbReference type="EMBL" id="CAD7571556.1"/>
    </source>
</evidence>
<dbReference type="Pfam" id="PF00018">
    <property type="entry name" value="SH3_1"/>
    <property type="match status" value="1"/>
</dbReference>
<dbReference type="CDD" id="cd11856">
    <property type="entry name" value="SH3_p47phox_like"/>
    <property type="match status" value="1"/>
</dbReference>
<evidence type="ECO:0000256" key="2">
    <source>
        <dbReference type="PROSITE-ProRule" id="PRU00192"/>
    </source>
</evidence>
<dbReference type="InterPro" id="IPR001452">
    <property type="entry name" value="SH3_domain"/>
</dbReference>
<feature type="domain" description="SH3" evidence="4">
    <location>
        <begin position="141"/>
        <end position="202"/>
    </location>
</feature>
<organism evidence="5">
    <name type="scientific">Timema californicum</name>
    <name type="common">California timema</name>
    <name type="synonym">Walking stick</name>
    <dbReference type="NCBI Taxonomy" id="61474"/>
    <lineage>
        <taxon>Eukaryota</taxon>
        <taxon>Metazoa</taxon>
        <taxon>Ecdysozoa</taxon>
        <taxon>Arthropoda</taxon>
        <taxon>Hexapoda</taxon>
        <taxon>Insecta</taxon>
        <taxon>Pterygota</taxon>
        <taxon>Neoptera</taxon>
        <taxon>Polyneoptera</taxon>
        <taxon>Phasmatodea</taxon>
        <taxon>Timematodea</taxon>
        <taxon>Timematoidea</taxon>
        <taxon>Timematidae</taxon>
        <taxon>Timema</taxon>
    </lineage>
</organism>
<dbReference type="EMBL" id="OE180570">
    <property type="protein sequence ID" value="CAD7571556.1"/>
    <property type="molecule type" value="Genomic_DNA"/>
</dbReference>
<dbReference type="InterPro" id="IPR036028">
    <property type="entry name" value="SH3-like_dom_sf"/>
</dbReference>
<accession>A0A7R9P636</accession>
<dbReference type="SMART" id="SM00326">
    <property type="entry name" value="SH3"/>
    <property type="match status" value="1"/>
</dbReference>
<evidence type="ECO:0000259" key="4">
    <source>
        <dbReference type="PROSITE" id="PS50002"/>
    </source>
</evidence>
<feature type="region of interest" description="Disordered" evidence="3">
    <location>
        <begin position="96"/>
        <end position="134"/>
    </location>
</feature>
<keyword evidence="1 2" id="KW-0728">SH3 domain</keyword>
<protein>
    <submittedName>
        <fullName evidence="5">(California timema) hypothetical protein</fullName>
    </submittedName>
</protein>
<reference evidence="5" key="1">
    <citation type="submission" date="2020-11" db="EMBL/GenBank/DDBJ databases">
        <authorList>
            <person name="Tran Van P."/>
        </authorList>
    </citation>
    <scope>NUCLEOTIDE SEQUENCE</scope>
</reference>
<name>A0A7R9P636_TIMCA</name>
<dbReference type="Gene3D" id="2.30.30.40">
    <property type="entry name" value="SH3 Domains"/>
    <property type="match status" value="1"/>
</dbReference>
<feature type="region of interest" description="Disordered" evidence="3">
    <location>
        <begin position="50"/>
        <end position="77"/>
    </location>
</feature>
<evidence type="ECO:0000256" key="1">
    <source>
        <dbReference type="ARBA" id="ARBA00022443"/>
    </source>
</evidence>
<evidence type="ECO:0000256" key="3">
    <source>
        <dbReference type="SAM" id="MobiDB-lite"/>
    </source>
</evidence>
<sequence>MRSVCLYQTIDTRRFVDIDLPPTCHAEDDKPITRFEDDEDEVFFGFDNTVEAHVPSPDGLGEDGDISSVPDDTAPNTDFSIYEDDFVSLMSEDLTVRNPQQTVSENGEEDEPGAWSSDYSNSEDEDTESGSRCNSEEFELAEGGRYVALADYCAMGQGEVSMKESDVVELFKVGCAGWWYIKVASTQAEGWAPSAYLEPAIKKIRQ</sequence>
<gene>
    <name evidence="5" type="ORF">TCMB3V08_LOCUS4226</name>
</gene>
<dbReference type="AlphaFoldDB" id="A0A7R9P636"/>